<dbReference type="InterPro" id="IPR000209">
    <property type="entry name" value="Peptidase_S8/S53_dom"/>
</dbReference>
<evidence type="ECO:0000313" key="9">
    <source>
        <dbReference type="EMBL" id="CAA9439046.1"/>
    </source>
</evidence>
<dbReference type="AlphaFoldDB" id="A0A6J4QJA1"/>
<sequence>MGFRPSDEFASPERSFASVSTAGHLPTRGRALSQRSIALGTLALSMFLLALFVVADPARAFVGGKDFEPGQVVVKLNPTIGASIEEINADYGSTTLDKLPGSDGIYLLETPAGSDTQGVVGRLVDDPRLLYAEPNFVAEAAEDHAGDGRHNAWGISETSGYSEDYAASALGLPCAAIASLGQDTTVAVVDTGAQLDHPALEENFEGVARYDFVDNDRNPMERAVGLDADGDGLKDELVGHGTHVAGIVDRVAAAAEIMPLRVLNSEGSGNIFTIAKAISYAQSNGADVINLSLGSSRRSATLQGVIEDAVKSDVVVAAAAGNSNSPLPHYPAAGNGTAASADGLVAVTAVDMYSKKSDYANYGTWVDIAAPGNGIRSTFPVGMYANWSGTSMATPFISGQAALIHAVYGSLDSAGIETKIRRSAQSLALQNLTYVGMLGAGEANACASLQ</sequence>
<protein>
    <submittedName>
        <fullName evidence="9">Uncharacterized protein</fullName>
    </submittedName>
</protein>
<dbReference type="PROSITE" id="PS00138">
    <property type="entry name" value="SUBTILASE_SER"/>
    <property type="match status" value="1"/>
</dbReference>
<keyword evidence="6" id="KW-0812">Transmembrane</keyword>
<evidence type="ECO:0000256" key="3">
    <source>
        <dbReference type="ARBA" id="ARBA00022801"/>
    </source>
</evidence>
<feature type="transmembrane region" description="Helical" evidence="6">
    <location>
        <begin position="37"/>
        <end position="55"/>
    </location>
</feature>
<dbReference type="InterPro" id="IPR036852">
    <property type="entry name" value="Peptidase_S8/S53_dom_sf"/>
</dbReference>
<feature type="domain" description="Peptidase S8/S53" evidence="7">
    <location>
        <begin position="181"/>
        <end position="431"/>
    </location>
</feature>
<keyword evidence="4 5" id="KW-0720">Serine protease</keyword>
<organism evidence="9">
    <name type="scientific">uncultured Rubrobacteraceae bacterium</name>
    <dbReference type="NCBI Taxonomy" id="349277"/>
    <lineage>
        <taxon>Bacteria</taxon>
        <taxon>Bacillati</taxon>
        <taxon>Actinomycetota</taxon>
        <taxon>Rubrobacteria</taxon>
        <taxon>Rubrobacterales</taxon>
        <taxon>Rubrobacteraceae</taxon>
        <taxon>environmental samples</taxon>
    </lineage>
</organism>
<dbReference type="Gene3D" id="3.40.50.200">
    <property type="entry name" value="Peptidase S8/S53 domain"/>
    <property type="match status" value="1"/>
</dbReference>
<dbReference type="InterPro" id="IPR015500">
    <property type="entry name" value="Peptidase_S8_subtilisin-rel"/>
</dbReference>
<evidence type="ECO:0000259" key="8">
    <source>
        <dbReference type="Pfam" id="PF22148"/>
    </source>
</evidence>
<dbReference type="GO" id="GO:0006508">
    <property type="term" value="P:proteolysis"/>
    <property type="evidence" value="ECO:0007669"/>
    <property type="project" value="UniProtKB-KW"/>
</dbReference>
<dbReference type="EMBL" id="CADCVD010000048">
    <property type="protein sequence ID" value="CAA9439046.1"/>
    <property type="molecule type" value="Genomic_DNA"/>
</dbReference>
<evidence type="ECO:0000256" key="1">
    <source>
        <dbReference type="ARBA" id="ARBA00011073"/>
    </source>
</evidence>
<evidence type="ECO:0000256" key="2">
    <source>
        <dbReference type="ARBA" id="ARBA00022670"/>
    </source>
</evidence>
<evidence type="ECO:0000259" key="7">
    <source>
        <dbReference type="Pfam" id="PF00082"/>
    </source>
</evidence>
<dbReference type="InterPro" id="IPR050131">
    <property type="entry name" value="Peptidase_S8_subtilisin-like"/>
</dbReference>
<evidence type="ECO:0000256" key="4">
    <source>
        <dbReference type="ARBA" id="ARBA00022825"/>
    </source>
</evidence>
<dbReference type="PANTHER" id="PTHR43806">
    <property type="entry name" value="PEPTIDASE S8"/>
    <property type="match status" value="1"/>
</dbReference>
<feature type="active site" description="Charge relay system" evidence="5">
    <location>
        <position position="190"/>
    </location>
</feature>
<dbReference type="SUPFAM" id="SSF52743">
    <property type="entry name" value="Subtilisin-like"/>
    <property type="match status" value="1"/>
</dbReference>
<dbReference type="PANTHER" id="PTHR43806:SF11">
    <property type="entry name" value="CEREVISIN-RELATED"/>
    <property type="match status" value="1"/>
</dbReference>
<feature type="active site" description="Charge relay system" evidence="5">
    <location>
        <position position="391"/>
    </location>
</feature>
<keyword evidence="2 5" id="KW-0645">Protease</keyword>
<accession>A0A6J4QJA1</accession>
<dbReference type="Pfam" id="PF00082">
    <property type="entry name" value="Peptidase_S8"/>
    <property type="match status" value="1"/>
</dbReference>
<name>A0A6J4QJA1_9ACTN</name>
<keyword evidence="3 5" id="KW-0378">Hydrolase</keyword>
<gene>
    <name evidence="9" type="ORF">AVDCRST_MAG37-1178</name>
</gene>
<keyword evidence="6" id="KW-0472">Membrane</keyword>
<feature type="domain" description="Fervidolysin-like N-terminal prodomain" evidence="8">
    <location>
        <begin position="62"/>
        <end position="135"/>
    </location>
</feature>
<comment type="similarity">
    <text evidence="1 5">Belongs to the peptidase S8 family.</text>
</comment>
<keyword evidence="6" id="KW-1133">Transmembrane helix</keyword>
<dbReference type="Pfam" id="PF22148">
    <property type="entry name" value="Fervidolysin_NPro-like"/>
    <property type="match status" value="1"/>
</dbReference>
<evidence type="ECO:0000256" key="6">
    <source>
        <dbReference type="SAM" id="Phobius"/>
    </source>
</evidence>
<dbReference type="PRINTS" id="PR00723">
    <property type="entry name" value="SUBTILISIN"/>
</dbReference>
<dbReference type="PROSITE" id="PS51892">
    <property type="entry name" value="SUBTILASE"/>
    <property type="match status" value="1"/>
</dbReference>
<reference evidence="9" key="1">
    <citation type="submission" date="2020-02" db="EMBL/GenBank/DDBJ databases">
        <authorList>
            <person name="Meier V. D."/>
        </authorList>
    </citation>
    <scope>NUCLEOTIDE SEQUENCE</scope>
    <source>
        <strain evidence="9">AVDCRST_MAG37</strain>
    </source>
</reference>
<evidence type="ECO:0000256" key="5">
    <source>
        <dbReference type="PROSITE-ProRule" id="PRU01240"/>
    </source>
</evidence>
<dbReference type="GO" id="GO:0004252">
    <property type="term" value="F:serine-type endopeptidase activity"/>
    <property type="evidence" value="ECO:0007669"/>
    <property type="project" value="UniProtKB-UniRule"/>
</dbReference>
<dbReference type="InterPro" id="IPR054399">
    <property type="entry name" value="Fervidolysin-like_N_prodom"/>
</dbReference>
<feature type="active site" description="Charge relay system" evidence="5">
    <location>
        <position position="240"/>
    </location>
</feature>
<proteinExistence type="inferred from homology"/>
<dbReference type="InterPro" id="IPR023828">
    <property type="entry name" value="Peptidase_S8_Ser-AS"/>
</dbReference>